<keyword evidence="6" id="KW-1185">Reference proteome</keyword>
<keyword evidence="2 3" id="KW-0808">Transferase</keyword>
<dbReference type="AlphaFoldDB" id="A0A2V2YZ43"/>
<dbReference type="EMBL" id="QGTQ01000003">
    <property type="protein sequence ID" value="PWW06541.1"/>
    <property type="molecule type" value="Genomic_DNA"/>
</dbReference>
<name>A0A2V2YZ43_9BACL</name>
<comment type="caution">
    <text evidence="5">The sequence shown here is derived from an EMBL/GenBank/DDBJ whole genome shotgun (WGS) entry which is preliminary data.</text>
</comment>
<dbReference type="Gene3D" id="3.40.47.10">
    <property type="match status" value="1"/>
</dbReference>
<sequence>MRNRVVVTGYGVITPFGYGDSFIRSHVFEGRHAFSPVRSFDTRGTCAKWGAEAPIKERSYRAFNQYCLEQALSMSGLDPAVDRELLEDAVVAVGNLGEGNVLLPYYAQFQTDEAAASANREISGRDHEFQTVHASEPLSIHDSIPSVHADEIAARIGSSGSCVAFTNACVASANAIGYGFDQIRNGRTNCAFVGGIHVLYPKNFYQFDSSRAMADHTVRPFSKGRTGLLIGDGAAILVLENLDCALRRGAKPLAEIVGWGVSSDGFHVTQPEPEGRGLACAMETALRKAGLAPRDIDYVNAHGTGTPLNDRCETKAYKRVFGDYAGQVPISSTKSTTGHMLEATGAVEAIISVISLLDQRIPPTANYEEQEEGMDLDYVTEGARKLPLRTVMSNSSAFGGNNCSLIVQRGDWNVDSRA</sequence>
<dbReference type="Pfam" id="PF02801">
    <property type="entry name" value="Ketoacyl-synt_C"/>
    <property type="match status" value="1"/>
</dbReference>
<dbReference type="PANTHER" id="PTHR11712:SF336">
    <property type="entry name" value="3-OXOACYL-[ACYL-CARRIER-PROTEIN] SYNTHASE, MITOCHONDRIAL"/>
    <property type="match status" value="1"/>
</dbReference>
<dbReference type="InterPro" id="IPR000794">
    <property type="entry name" value="Beta-ketoacyl_synthase"/>
</dbReference>
<dbReference type="GO" id="GO:0004315">
    <property type="term" value="F:3-oxoacyl-[acyl-carrier-protein] synthase activity"/>
    <property type="evidence" value="ECO:0007669"/>
    <property type="project" value="TreeGrafter"/>
</dbReference>
<proteinExistence type="inferred from homology"/>
<dbReference type="InterPro" id="IPR014030">
    <property type="entry name" value="Ketoacyl_synth_N"/>
</dbReference>
<evidence type="ECO:0000256" key="2">
    <source>
        <dbReference type="ARBA" id="ARBA00022679"/>
    </source>
</evidence>
<dbReference type="PANTHER" id="PTHR11712">
    <property type="entry name" value="POLYKETIDE SYNTHASE-RELATED"/>
    <property type="match status" value="1"/>
</dbReference>
<reference evidence="5 6" key="1">
    <citation type="submission" date="2018-05" db="EMBL/GenBank/DDBJ databases">
        <title>Genomic Encyclopedia of Type Strains, Phase III (KMG-III): the genomes of soil and plant-associated and newly described type strains.</title>
        <authorList>
            <person name="Whitman W."/>
        </authorList>
    </citation>
    <scope>NUCLEOTIDE SEQUENCE [LARGE SCALE GENOMIC DNA]</scope>
    <source>
        <strain evidence="5 6">CECT 5696</strain>
    </source>
</reference>
<dbReference type="InterPro" id="IPR020841">
    <property type="entry name" value="PKS_Beta-ketoAc_synthase_dom"/>
</dbReference>
<organism evidence="5 6">
    <name type="scientific">Paenibacillus cellulosilyticus</name>
    <dbReference type="NCBI Taxonomy" id="375489"/>
    <lineage>
        <taxon>Bacteria</taxon>
        <taxon>Bacillati</taxon>
        <taxon>Bacillota</taxon>
        <taxon>Bacilli</taxon>
        <taxon>Bacillales</taxon>
        <taxon>Paenibacillaceae</taxon>
        <taxon>Paenibacillus</taxon>
    </lineage>
</organism>
<dbReference type="FunFam" id="3.40.47.10:FF:000029">
    <property type="entry name" value="3-oxoacyl-[acyl-carrier-protein] synthase 1"/>
    <property type="match status" value="1"/>
</dbReference>
<dbReference type="Proteomes" id="UP000246635">
    <property type="component" value="Unassembled WGS sequence"/>
</dbReference>
<dbReference type="PROSITE" id="PS52004">
    <property type="entry name" value="KS3_2"/>
    <property type="match status" value="1"/>
</dbReference>
<dbReference type="Pfam" id="PF00109">
    <property type="entry name" value="ketoacyl-synt"/>
    <property type="match status" value="1"/>
</dbReference>
<dbReference type="RefSeq" id="WP_110043206.1">
    <property type="nucleotide sequence ID" value="NZ_CP054612.1"/>
</dbReference>
<protein>
    <submittedName>
        <fullName evidence="5">3-oxoacyl-[acyl-carrier-protein] synthase II</fullName>
    </submittedName>
</protein>
<evidence type="ECO:0000313" key="5">
    <source>
        <dbReference type="EMBL" id="PWW06541.1"/>
    </source>
</evidence>
<dbReference type="InterPro" id="IPR014031">
    <property type="entry name" value="Ketoacyl_synth_C"/>
</dbReference>
<dbReference type="SUPFAM" id="SSF53901">
    <property type="entry name" value="Thiolase-like"/>
    <property type="match status" value="2"/>
</dbReference>
<accession>A0A2V2YZ43</accession>
<gene>
    <name evidence="5" type="ORF">DFQ01_103445</name>
</gene>
<dbReference type="InterPro" id="IPR016039">
    <property type="entry name" value="Thiolase-like"/>
</dbReference>
<comment type="similarity">
    <text evidence="1 3">Belongs to the thiolase-like superfamily. Beta-ketoacyl-ACP synthases family.</text>
</comment>
<dbReference type="OrthoDB" id="2523650at2"/>
<evidence type="ECO:0000259" key="4">
    <source>
        <dbReference type="PROSITE" id="PS52004"/>
    </source>
</evidence>
<evidence type="ECO:0000313" key="6">
    <source>
        <dbReference type="Proteomes" id="UP000246635"/>
    </source>
</evidence>
<dbReference type="SMART" id="SM00825">
    <property type="entry name" value="PKS_KS"/>
    <property type="match status" value="1"/>
</dbReference>
<dbReference type="CDD" id="cd00834">
    <property type="entry name" value="KAS_I_II"/>
    <property type="match status" value="1"/>
</dbReference>
<evidence type="ECO:0000256" key="1">
    <source>
        <dbReference type="ARBA" id="ARBA00008467"/>
    </source>
</evidence>
<evidence type="ECO:0000256" key="3">
    <source>
        <dbReference type="RuleBase" id="RU003694"/>
    </source>
</evidence>
<feature type="domain" description="Ketosynthase family 3 (KS3)" evidence="4">
    <location>
        <begin position="2"/>
        <end position="409"/>
    </location>
</feature>
<dbReference type="GO" id="GO:0006633">
    <property type="term" value="P:fatty acid biosynthetic process"/>
    <property type="evidence" value="ECO:0007669"/>
    <property type="project" value="TreeGrafter"/>
</dbReference>